<name>Q1IRE2_KORVE</name>
<dbReference type="GO" id="GO:0051604">
    <property type="term" value="P:protein maturation"/>
    <property type="evidence" value="ECO:0007669"/>
    <property type="project" value="InterPro"/>
</dbReference>
<dbReference type="PANTHER" id="PTHR34535">
    <property type="entry name" value="HYDROGENASE MATURATION FACTOR HYPA"/>
    <property type="match status" value="1"/>
</dbReference>
<reference evidence="4 5" key="1">
    <citation type="journal article" date="2009" name="Appl. Environ. Microbiol.">
        <title>Three genomes from the phylum Acidobacteria provide insight into the lifestyles of these microorganisms in soils.</title>
        <authorList>
            <person name="Ward N.L."/>
            <person name="Challacombe J.F."/>
            <person name="Janssen P.H."/>
            <person name="Henrissat B."/>
            <person name="Coutinho P.M."/>
            <person name="Wu M."/>
            <person name="Xie G."/>
            <person name="Haft D.H."/>
            <person name="Sait M."/>
            <person name="Badger J."/>
            <person name="Barabote R.D."/>
            <person name="Bradley B."/>
            <person name="Brettin T.S."/>
            <person name="Brinkac L.M."/>
            <person name="Bruce D."/>
            <person name="Creasy T."/>
            <person name="Daugherty S.C."/>
            <person name="Davidsen T.M."/>
            <person name="DeBoy R.T."/>
            <person name="Detter J.C."/>
            <person name="Dodson R.J."/>
            <person name="Durkin A.S."/>
            <person name="Ganapathy A."/>
            <person name="Gwinn-Giglio M."/>
            <person name="Han C.S."/>
            <person name="Khouri H."/>
            <person name="Kiss H."/>
            <person name="Kothari S.P."/>
            <person name="Madupu R."/>
            <person name="Nelson K.E."/>
            <person name="Nelson W.C."/>
            <person name="Paulsen I."/>
            <person name="Penn K."/>
            <person name="Ren Q."/>
            <person name="Rosovitz M.J."/>
            <person name="Selengut J.D."/>
            <person name="Shrivastava S."/>
            <person name="Sullivan S.A."/>
            <person name="Tapia R."/>
            <person name="Thompson L.S."/>
            <person name="Watkins K.L."/>
            <person name="Yang Q."/>
            <person name="Yu C."/>
            <person name="Zafar N."/>
            <person name="Zhou L."/>
            <person name="Kuske C.R."/>
        </authorList>
    </citation>
    <scope>NUCLEOTIDE SEQUENCE [LARGE SCALE GENOMIC DNA]</scope>
    <source>
        <strain evidence="4 5">Ellin345</strain>
    </source>
</reference>
<dbReference type="Pfam" id="PF01155">
    <property type="entry name" value="HypA"/>
    <property type="match status" value="1"/>
</dbReference>
<dbReference type="PANTHER" id="PTHR34535:SF3">
    <property type="entry name" value="HYDROGENASE MATURATION FACTOR HYPA"/>
    <property type="match status" value="1"/>
</dbReference>
<dbReference type="Gene3D" id="3.30.2320.80">
    <property type="match status" value="1"/>
</dbReference>
<dbReference type="EnsemblBacteria" id="ABF40558">
    <property type="protein sequence ID" value="ABF40558"/>
    <property type="gene ID" value="Acid345_1556"/>
</dbReference>
<dbReference type="EMBL" id="CP000360">
    <property type="protein sequence ID" value="ABF40558.1"/>
    <property type="molecule type" value="Genomic_DNA"/>
</dbReference>
<sequence length="120" mass="13448">MYELSVAQELYTVARARADEMEVRELESVRVAVGELAGVTPDLLRSAWRFVTAESADENSRLDIDLRSGRQICPQCGALPGPDVIAYPAHCERCKCHMRVESGDRVELLEIRFQQELALA</sequence>
<evidence type="ECO:0000256" key="3">
    <source>
        <dbReference type="ARBA" id="ARBA00022833"/>
    </source>
</evidence>
<proteinExistence type="predicted"/>
<gene>
    <name evidence="4" type="ordered locus">Acid345_1556</name>
</gene>
<dbReference type="STRING" id="204669.Acid345_1556"/>
<keyword evidence="3" id="KW-0862">Zinc</keyword>
<dbReference type="GO" id="GO:0016151">
    <property type="term" value="F:nickel cation binding"/>
    <property type="evidence" value="ECO:0007669"/>
    <property type="project" value="InterPro"/>
</dbReference>
<evidence type="ECO:0000256" key="1">
    <source>
        <dbReference type="ARBA" id="ARBA00022596"/>
    </source>
</evidence>
<dbReference type="GO" id="GO:0008270">
    <property type="term" value="F:zinc ion binding"/>
    <property type="evidence" value="ECO:0007669"/>
    <property type="project" value="TreeGrafter"/>
</dbReference>
<evidence type="ECO:0000313" key="5">
    <source>
        <dbReference type="Proteomes" id="UP000002432"/>
    </source>
</evidence>
<dbReference type="RefSeq" id="WP_011522360.1">
    <property type="nucleotide sequence ID" value="NC_008009.1"/>
</dbReference>
<accession>Q1IRE2</accession>
<dbReference type="OrthoDB" id="9800361at2"/>
<evidence type="ECO:0000313" key="4">
    <source>
        <dbReference type="EMBL" id="ABF40558.1"/>
    </source>
</evidence>
<dbReference type="eggNOG" id="COG0375">
    <property type="taxonomic scope" value="Bacteria"/>
</dbReference>
<keyword evidence="2" id="KW-0479">Metal-binding</keyword>
<dbReference type="KEGG" id="aba:Acid345_1556"/>
<evidence type="ECO:0000256" key="2">
    <source>
        <dbReference type="ARBA" id="ARBA00022723"/>
    </source>
</evidence>
<organism evidence="4 5">
    <name type="scientific">Koribacter versatilis (strain Ellin345)</name>
    <dbReference type="NCBI Taxonomy" id="204669"/>
    <lineage>
        <taxon>Bacteria</taxon>
        <taxon>Pseudomonadati</taxon>
        <taxon>Acidobacteriota</taxon>
        <taxon>Terriglobia</taxon>
        <taxon>Terriglobales</taxon>
        <taxon>Candidatus Korobacteraceae</taxon>
        <taxon>Candidatus Korobacter</taxon>
    </lineage>
</organism>
<dbReference type="HOGENOM" id="CLU_126929_6_0_0"/>
<dbReference type="InterPro" id="IPR000688">
    <property type="entry name" value="HypA/HybF"/>
</dbReference>
<dbReference type="AlphaFoldDB" id="Q1IRE2"/>
<dbReference type="Proteomes" id="UP000002432">
    <property type="component" value="Chromosome"/>
</dbReference>
<keyword evidence="5" id="KW-1185">Reference proteome</keyword>
<keyword evidence="1" id="KW-0533">Nickel</keyword>
<protein>
    <submittedName>
        <fullName evidence="4">Hydrogenase expression/formation protein HypA</fullName>
    </submittedName>
</protein>